<evidence type="ECO:0000256" key="1">
    <source>
        <dbReference type="SAM" id="MobiDB-lite"/>
    </source>
</evidence>
<protein>
    <submittedName>
        <fullName evidence="2">Uncharacterized protein</fullName>
    </submittedName>
</protein>
<name>A0A075GFX9_9EURY</name>
<organism evidence="2">
    <name type="scientific">uncultured marine group II/III euryarchaeote KM3_13_D07</name>
    <dbReference type="NCBI Taxonomy" id="1457872"/>
    <lineage>
        <taxon>Archaea</taxon>
        <taxon>Methanobacteriati</taxon>
        <taxon>Methanobacteriota</taxon>
        <taxon>environmental samples</taxon>
    </lineage>
</organism>
<proteinExistence type="predicted"/>
<accession>A0A075GFX9</accession>
<evidence type="ECO:0000313" key="2">
    <source>
        <dbReference type="EMBL" id="AIF00887.1"/>
    </source>
</evidence>
<reference evidence="2" key="1">
    <citation type="journal article" date="2014" name="Genome Biol. Evol.">
        <title>Pangenome evidence for extensive interdomain horizontal transfer affecting lineage core and shell genes in uncultured planktonic thaumarchaeota and euryarchaeota.</title>
        <authorList>
            <person name="Deschamps P."/>
            <person name="Zivanovic Y."/>
            <person name="Moreira D."/>
            <person name="Rodriguez-Valera F."/>
            <person name="Lopez-Garcia P."/>
        </authorList>
    </citation>
    <scope>NUCLEOTIDE SEQUENCE</scope>
</reference>
<dbReference type="AlphaFoldDB" id="A0A075GFX9"/>
<dbReference type="EMBL" id="KF900605">
    <property type="protein sequence ID" value="AIF00887.1"/>
    <property type="molecule type" value="Genomic_DNA"/>
</dbReference>
<sequence length="103" mass="11467">MYVPLSLVLLWTTQLEFPERDHALPNEPDSKSQLYPVGRTVSPPEELKSTPSLTTPLIFQSEIEFHEIDSVRGKMCGSRETPKSVTAWSTGTSNCTTFEVPLG</sequence>
<feature type="compositionally biased region" description="Basic and acidic residues" evidence="1">
    <location>
        <begin position="20"/>
        <end position="30"/>
    </location>
</feature>
<feature type="region of interest" description="Disordered" evidence="1">
    <location>
        <begin position="20"/>
        <end position="51"/>
    </location>
</feature>